<evidence type="ECO:0000256" key="3">
    <source>
        <dbReference type="ARBA" id="ARBA00023125"/>
    </source>
</evidence>
<feature type="compositionally biased region" description="Basic and acidic residues" evidence="7">
    <location>
        <begin position="322"/>
        <end position="340"/>
    </location>
</feature>
<protein>
    <recommendedName>
        <fullName evidence="6">CENP-C homolog</fullName>
    </recommendedName>
</protein>
<feature type="compositionally biased region" description="Basic and acidic residues" evidence="7">
    <location>
        <begin position="348"/>
        <end position="357"/>
    </location>
</feature>
<dbReference type="GO" id="GO:0019237">
    <property type="term" value="F:centromeric DNA binding"/>
    <property type="evidence" value="ECO:0007669"/>
    <property type="project" value="InterPro"/>
</dbReference>
<dbReference type="Proteomes" id="UP000469558">
    <property type="component" value="Unassembled WGS sequence"/>
</dbReference>
<dbReference type="GO" id="GO:0005634">
    <property type="term" value="C:nucleus"/>
    <property type="evidence" value="ECO:0007669"/>
    <property type="project" value="UniProtKB-SubCell"/>
</dbReference>
<keyword evidence="4" id="KW-0539">Nucleus</keyword>
<feature type="region of interest" description="Disordered" evidence="7">
    <location>
        <begin position="28"/>
        <end position="85"/>
    </location>
</feature>
<dbReference type="InterPro" id="IPR025974">
    <property type="entry name" value="Mif2/CENP-C_cupin"/>
</dbReference>
<feature type="compositionally biased region" description="Acidic residues" evidence="7">
    <location>
        <begin position="296"/>
        <end position="321"/>
    </location>
</feature>
<feature type="compositionally biased region" description="Low complexity" evidence="7">
    <location>
        <begin position="135"/>
        <end position="147"/>
    </location>
</feature>
<dbReference type="GO" id="GO:0000776">
    <property type="term" value="C:kinetochore"/>
    <property type="evidence" value="ECO:0007669"/>
    <property type="project" value="InterPro"/>
</dbReference>
<dbReference type="PANTHER" id="PTHR16684:SF11">
    <property type="entry name" value="CENTROMERE PROTEIN C"/>
    <property type="match status" value="1"/>
</dbReference>
<proteinExistence type="inferred from homology"/>
<dbReference type="FunFam" id="2.60.120.10:FF:000033">
    <property type="entry name" value="Centromere protein C 1"/>
    <property type="match status" value="1"/>
</dbReference>
<dbReference type="InterPro" id="IPR011051">
    <property type="entry name" value="RmlC_Cupin_sf"/>
</dbReference>
<sequence>MAPNGTLPKRKPKENQFLFDLGVKGRHTGITIPDTGIRDENGLEPMDALFSSPAKPKGRPKKVYSAKKNANTTISSEEDMDVGESTIPEPELVLERRASVRMPPPRSKSPIKTFLQSPARRHHSIAPGSSPTRGSIVAPRSASVSASVRRKLDFSSLGDENSSETSVMVTKTAALPAAGRLTKTTHLQTLQQPLSSDNADREEAIEEAAENDDDTFQMVNGASEDDFQMVEPDNEEPEVEEDEPEPEEAVQPLKKGKRKSPQVDAPVEPAKKGRRGRPKKAEPAPVEVEAAIQDETLQDQPEEPEEEEPEEPEEPVEEQEEERPAKRTRRSLDKAPEVVNKRMGRPKKTIEPIETIKKAAGKSRQTGEASNASKPKAKAPKPELAPISEDSPEVKRGPPLPRNNRGLVILRRETPAEGIGFKQTRSGRNSIKPVAYWRNERVEYSEDENEDGRQKFLLPRIKEVVRTDEVDDRKPTRRGRTAKPTKGKKRAEPESEDEENAEPWETEPGRILGEVRLWDPEDPVGQNTDLRDEELALSAAAINTTVVKDQSFKFAKTLTLPFFGSGMLDLRPGDKKKTKNSRKMQLVFFVHHGRVKVEINGDNIFRIGKGGMFQVPRGNPYSIENDYDQEARIFFAQGCEVDVEEEVTQQ</sequence>
<dbReference type="InterPro" id="IPR028929">
    <property type="entry name" value="Mif2_N"/>
</dbReference>
<reference evidence="10 11" key="1">
    <citation type="submission" date="2018-05" db="EMBL/GenBank/DDBJ databases">
        <title>Genome sequencing and assembly of the regulated plant pathogen Lachnellula willkommii and related sister species for the development of diagnostic species identification markers.</title>
        <authorList>
            <person name="Giroux E."/>
            <person name="Bilodeau G."/>
        </authorList>
    </citation>
    <scope>NUCLEOTIDE SEQUENCE [LARGE SCALE GENOMIC DNA]</scope>
    <source>
        <strain evidence="10 11">CBS 268.59</strain>
    </source>
</reference>
<feature type="compositionally biased region" description="Basic residues" evidence="7">
    <location>
        <begin position="475"/>
        <end position="489"/>
    </location>
</feature>
<keyword evidence="11" id="KW-1185">Reference proteome</keyword>
<gene>
    <name evidence="10" type="primary">cnp3</name>
    <name evidence="10" type="ORF">LSUE1_G002706</name>
</gene>
<feature type="region of interest" description="Disordered" evidence="7">
    <location>
        <begin position="183"/>
        <end position="411"/>
    </location>
</feature>
<dbReference type="GO" id="GO:0051382">
    <property type="term" value="P:kinetochore assembly"/>
    <property type="evidence" value="ECO:0007669"/>
    <property type="project" value="InterPro"/>
</dbReference>
<feature type="domain" description="Mif2/CENP-C cupin" evidence="8">
    <location>
        <begin position="552"/>
        <end position="637"/>
    </location>
</feature>
<evidence type="ECO:0000256" key="2">
    <source>
        <dbReference type="ARBA" id="ARBA00010291"/>
    </source>
</evidence>
<feature type="compositionally biased region" description="Acidic residues" evidence="7">
    <location>
        <begin position="203"/>
        <end position="215"/>
    </location>
</feature>
<evidence type="ECO:0000259" key="8">
    <source>
        <dbReference type="Pfam" id="PF11699"/>
    </source>
</evidence>
<evidence type="ECO:0000256" key="5">
    <source>
        <dbReference type="ARBA" id="ARBA00057947"/>
    </source>
</evidence>
<evidence type="ECO:0000313" key="11">
    <source>
        <dbReference type="Proteomes" id="UP000469558"/>
    </source>
</evidence>
<dbReference type="CDD" id="cd06993">
    <property type="entry name" value="cupin_CENP-C_C"/>
    <property type="match status" value="1"/>
</dbReference>
<dbReference type="Pfam" id="PF11699">
    <property type="entry name" value="CENP-C_C"/>
    <property type="match status" value="1"/>
</dbReference>
<dbReference type="Pfam" id="PF15624">
    <property type="entry name" value="Mif2_N"/>
    <property type="match status" value="1"/>
</dbReference>
<feature type="compositionally biased region" description="Basic residues" evidence="7">
    <location>
        <begin position="56"/>
        <end position="65"/>
    </location>
</feature>
<comment type="similarity">
    <text evidence="2">Belongs to the CENP-C/MIF2 family.</text>
</comment>
<dbReference type="Gene3D" id="2.60.120.10">
    <property type="entry name" value="Jelly Rolls"/>
    <property type="match status" value="1"/>
</dbReference>
<dbReference type="PANTHER" id="PTHR16684">
    <property type="entry name" value="CENTROMERE PROTEIN C"/>
    <property type="match status" value="1"/>
</dbReference>
<feature type="region of interest" description="Disordered" evidence="7">
    <location>
        <begin position="99"/>
        <end position="149"/>
    </location>
</feature>
<dbReference type="GO" id="GO:0051455">
    <property type="term" value="P:spindle attachment to meiosis I kinetochore"/>
    <property type="evidence" value="ECO:0007669"/>
    <property type="project" value="TreeGrafter"/>
</dbReference>
<comment type="caution">
    <text evidence="10">The sequence shown here is derived from an EMBL/GenBank/DDBJ whole genome shotgun (WGS) entry which is preliminary data.</text>
</comment>
<feature type="region of interest" description="Disordered" evidence="7">
    <location>
        <begin position="468"/>
        <end position="506"/>
    </location>
</feature>
<feature type="compositionally biased region" description="Acidic residues" evidence="7">
    <location>
        <begin position="494"/>
        <end position="505"/>
    </location>
</feature>
<evidence type="ECO:0000313" key="10">
    <source>
        <dbReference type="EMBL" id="TVY82382.1"/>
    </source>
</evidence>
<name>A0A8T9CB83_9HELO</name>
<dbReference type="OrthoDB" id="1939643at2759"/>
<dbReference type="EMBL" id="QGMK01000326">
    <property type="protein sequence ID" value="TVY82382.1"/>
    <property type="molecule type" value="Genomic_DNA"/>
</dbReference>
<evidence type="ECO:0000259" key="9">
    <source>
        <dbReference type="Pfam" id="PF15624"/>
    </source>
</evidence>
<evidence type="ECO:0000256" key="1">
    <source>
        <dbReference type="ARBA" id="ARBA00004123"/>
    </source>
</evidence>
<dbReference type="AlphaFoldDB" id="A0A8T9CB83"/>
<accession>A0A8T9CB83</accession>
<feature type="domain" description="Mif2 N-terminal" evidence="9">
    <location>
        <begin position="19"/>
        <end position="154"/>
    </location>
</feature>
<organism evidence="10 11">
    <name type="scientific">Lachnellula suecica</name>
    <dbReference type="NCBI Taxonomy" id="602035"/>
    <lineage>
        <taxon>Eukaryota</taxon>
        <taxon>Fungi</taxon>
        <taxon>Dikarya</taxon>
        <taxon>Ascomycota</taxon>
        <taxon>Pezizomycotina</taxon>
        <taxon>Leotiomycetes</taxon>
        <taxon>Helotiales</taxon>
        <taxon>Lachnaceae</taxon>
        <taxon>Lachnellula</taxon>
    </lineage>
</organism>
<dbReference type="InterPro" id="IPR028386">
    <property type="entry name" value="CENP-C/Mif2/cnp3"/>
</dbReference>
<dbReference type="SUPFAM" id="SSF51182">
    <property type="entry name" value="RmlC-like cupins"/>
    <property type="match status" value="1"/>
</dbReference>
<keyword evidence="3" id="KW-0238">DNA-binding</keyword>
<evidence type="ECO:0000256" key="6">
    <source>
        <dbReference type="ARBA" id="ARBA00075033"/>
    </source>
</evidence>
<dbReference type="GO" id="GO:0051315">
    <property type="term" value="P:attachment of mitotic spindle microtubules to kinetochore"/>
    <property type="evidence" value="ECO:0007669"/>
    <property type="project" value="TreeGrafter"/>
</dbReference>
<feature type="compositionally biased region" description="Low complexity" evidence="7">
    <location>
        <begin position="183"/>
        <end position="194"/>
    </location>
</feature>
<evidence type="ECO:0000256" key="7">
    <source>
        <dbReference type="SAM" id="MobiDB-lite"/>
    </source>
</evidence>
<evidence type="ECO:0000256" key="4">
    <source>
        <dbReference type="ARBA" id="ARBA00023242"/>
    </source>
</evidence>
<comment type="subcellular location">
    <subcellularLocation>
        <location evidence="1">Nucleus</location>
    </subcellularLocation>
</comment>
<comment type="function">
    <text evidence="5">Component of the kinetochore, a multiprotein complex that assembles on centromeric DNA and attaches chromosomes to spindle microtubules, mediating chromosome segregation and sister chromatid segregation during meiosis and mitosis. Component of the inner kinetochore constitutive centromere-associated network (CCAN), which serves as a structural platform for outer kinetochore assembly.</text>
</comment>
<dbReference type="InterPro" id="IPR014710">
    <property type="entry name" value="RmlC-like_jellyroll"/>
</dbReference>
<feature type="compositionally biased region" description="Acidic residues" evidence="7">
    <location>
        <begin position="223"/>
        <end position="248"/>
    </location>
</feature>